<accession>A0AAD7G7N6</accession>
<keyword evidence="7 8" id="KW-0539">Nucleus</keyword>
<evidence type="ECO:0000256" key="1">
    <source>
        <dbReference type="ARBA" id="ARBA00004123"/>
    </source>
</evidence>
<evidence type="ECO:0000256" key="5">
    <source>
        <dbReference type="ARBA" id="ARBA00023159"/>
    </source>
</evidence>
<dbReference type="Pfam" id="PF05983">
    <property type="entry name" value="Med7"/>
    <property type="match status" value="1"/>
</dbReference>
<dbReference type="PANTHER" id="PTHR21428">
    <property type="entry name" value="MEDIATOR OF RNA POLYMERASE II TRANSCRIPTION SUBUNIT 7"/>
    <property type="match status" value="1"/>
</dbReference>
<comment type="subcellular location">
    <subcellularLocation>
        <location evidence="1 8">Nucleus</location>
    </subcellularLocation>
</comment>
<dbReference type="InterPro" id="IPR009244">
    <property type="entry name" value="Mediatior_Med7"/>
</dbReference>
<dbReference type="GO" id="GO:0006357">
    <property type="term" value="P:regulation of transcription by RNA polymerase II"/>
    <property type="evidence" value="ECO:0007669"/>
    <property type="project" value="InterPro"/>
</dbReference>
<keyword evidence="11" id="KW-1185">Reference proteome</keyword>
<organism evidence="10 11">
    <name type="scientific">Mycena rosella</name>
    <name type="common">Pink bonnet</name>
    <name type="synonym">Agaricus rosellus</name>
    <dbReference type="NCBI Taxonomy" id="1033263"/>
    <lineage>
        <taxon>Eukaryota</taxon>
        <taxon>Fungi</taxon>
        <taxon>Dikarya</taxon>
        <taxon>Basidiomycota</taxon>
        <taxon>Agaricomycotina</taxon>
        <taxon>Agaricomycetes</taxon>
        <taxon>Agaricomycetidae</taxon>
        <taxon>Agaricales</taxon>
        <taxon>Marasmiineae</taxon>
        <taxon>Mycenaceae</taxon>
        <taxon>Mycena</taxon>
    </lineage>
</organism>
<evidence type="ECO:0000256" key="9">
    <source>
        <dbReference type="SAM" id="MobiDB-lite"/>
    </source>
</evidence>
<dbReference type="Gene3D" id="6.10.140.1520">
    <property type="match status" value="1"/>
</dbReference>
<dbReference type="GO" id="GO:0070847">
    <property type="term" value="C:core mediator complex"/>
    <property type="evidence" value="ECO:0007669"/>
    <property type="project" value="TreeGrafter"/>
</dbReference>
<keyword evidence="4 8" id="KW-0805">Transcription regulation</keyword>
<dbReference type="InterPro" id="IPR037212">
    <property type="entry name" value="Med7/Med21-like"/>
</dbReference>
<dbReference type="EMBL" id="JARKIE010000149">
    <property type="protein sequence ID" value="KAJ7675368.1"/>
    <property type="molecule type" value="Genomic_DNA"/>
</dbReference>
<dbReference type="PANTHER" id="PTHR21428:SF11">
    <property type="entry name" value="MEDIATOR OF RNA POLYMERASE II TRANSCRIPTION SUBUNIT 7"/>
    <property type="match status" value="1"/>
</dbReference>
<dbReference type="Gene3D" id="6.10.140.200">
    <property type="match status" value="1"/>
</dbReference>
<evidence type="ECO:0000256" key="3">
    <source>
        <dbReference type="ARBA" id="ARBA00020631"/>
    </source>
</evidence>
<evidence type="ECO:0000313" key="10">
    <source>
        <dbReference type="EMBL" id="KAJ7675368.1"/>
    </source>
</evidence>
<sequence length="264" mass="29919">MDDELDGELRNPFPSPPSHYTKYTSHNLALLALYNERLPDHPNPVQHQVLSDQTDVPEWPLSQLEKPRIDWILDEPDAYYDVFGDRWFVKDKIPSLAELGGNQLYPEDPSADRRPALTSILRSLLVTYSNLTSSVLAPPPPMSVTDPEAPEWQGHVEWITVLGQNLMAAANDLRPVQARGNLELMMRRQLDLRREETKTLHAKCDVLEAKLKELRSSAELISNFGSKRGMLDTVMTDLSVPPDTSENPTSVEQDDVRRWAEEVG</sequence>
<name>A0AAD7G7N6_MYCRO</name>
<comment type="function">
    <text evidence="8">Component of the Mediator complex, a coactivator involved in the regulated transcription of nearly all RNA polymerase II-dependent genes. Mediator functions as a bridge to convey information from gene-specific regulatory proteins to the basal RNA polymerase II transcription machinery.</text>
</comment>
<feature type="compositionally biased region" description="Polar residues" evidence="9">
    <location>
        <begin position="242"/>
        <end position="251"/>
    </location>
</feature>
<dbReference type="SUPFAM" id="SSF140718">
    <property type="entry name" value="Mediator hinge subcomplex-like"/>
    <property type="match status" value="1"/>
</dbReference>
<evidence type="ECO:0000256" key="7">
    <source>
        <dbReference type="ARBA" id="ARBA00023242"/>
    </source>
</evidence>
<comment type="subunit">
    <text evidence="8">Component of the Mediator complex.</text>
</comment>
<dbReference type="GO" id="GO:0003712">
    <property type="term" value="F:transcription coregulator activity"/>
    <property type="evidence" value="ECO:0007669"/>
    <property type="project" value="InterPro"/>
</dbReference>
<proteinExistence type="inferred from homology"/>
<protein>
    <recommendedName>
        <fullName evidence="3 8">Mediator of RNA polymerase II transcription subunit 7</fullName>
    </recommendedName>
</protein>
<comment type="caution">
    <text evidence="10">The sequence shown here is derived from an EMBL/GenBank/DDBJ whole genome shotgun (WGS) entry which is preliminary data.</text>
</comment>
<evidence type="ECO:0000256" key="2">
    <source>
        <dbReference type="ARBA" id="ARBA00009994"/>
    </source>
</evidence>
<feature type="region of interest" description="Disordered" evidence="9">
    <location>
        <begin position="237"/>
        <end position="256"/>
    </location>
</feature>
<evidence type="ECO:0000256" key="4">
    <source>
        <dbReference type="ARBA" id="ARBA00023015"/>
    </source>
</evidence>
<dbReference type="Proteomes" id="UP001221757">
    <property type="component" value="Unassembled WGS sequence"/>
</dbReference>
<dbReference type="InterPro" id="IPR044888">
    <property type="entry name" value="Mediatior_Med7_sf"/>
</dbReference>
<evidence type="ECO:0000256" key="8">
    <source>
        <dbReference type="RuleBase" id="RU364060"/>
    </source>
</evidence>
<gene>
    <name evidence="10" type="ORF">B0H17DRAFT_1207730</name>
</gene>
<evidence type="ECO:0000256" key="6">
    <source>
        <dbReference type="ARBA" id="ARBA00023163"/>
    </source>
</evidence>
<dbReference type="GO" id="GO:0016592">
    <property type="term" value="C:mediator complex"/>
    <property type="evidence" value="ECO:0007669"/>
    <property type="project" value="InterPro"/>
</dbReference>
<keyword evidence="6 8" id="KW-0804">Transcription</keyword>
<reference evidence="10" key="1">
    <citation type="submission" date="2023-03" db="EMBL/GenBank/DDBJ databases">
        <title>Massive genome expansion in bonnet fungi (Mycena s.s.) driven by repeated elements and novel gene families across ecological guilds.</title>
        <authorList>
            <consortium name="Lawrence Berkeley National Laboratory"/>
            <person name="Harder C.B."/>
            <person name="Miyauchi S."/>
            <person name="Viragh M."/>
            <person name="Kuo A."/>
            <person name="Thoen E."/>
            <person name="Andreopoulos B."/>
            <person name="Lu D."/>
            <person name="Skrede I."/>
            <person name="Drula E."/>
            <person name="Henrissat B."/>
            <person name="Morin E."/>
            <person name="Kohler A."/>
            <person name="Barry K."/>
            <person name="LaButti K."/>
            <person name="Morin E."/>
            <person name="Salamov A."/>
            <person name="Lipzen A."/>
            <person name="Mereny Z."/>
            <person name="Hegedus B."/>
            <person name="Baldrian P."/>
            <person name="Stursova M."/>
            <person name="Weitz H."/>
            <person name="Taylor A."/>
            <person name="Grigoriev I.V."/>
            <person name="Nagy L.G."/>
            <person name="Martin F."/>
            <person name="Kauserud H."/>
        </authorList>
    </citation>
    <scope>NUCLEOTIDE SEQUENCE</scope>
    <source>
        <strain evidence="10">CBHHK067</strain>
    </source>
</reference>
<comment type="similarity">
    <text evidence="2 8">Belongs to the Mediator complex subunit 7 family.</text>
</comment>
<keyword evidence="5 8" id="KW-0010">Activator</keyword>
<evidence type="ECO:0000313" key="11">
    <source>
        <dbReference type="Proteomes" id="UP001221757"/>
    </source>
</evidence>
<dbReference type="AlphaFoldDB" id="A0AAD7G7N6"/>